<feature type="compositionally biased region" description="Basic residues" evidence="1">
    <location>
        <begin position="378"/>
        <end position="389"/>
    </location>
</feature>
<sequence>MPRPKRTKITSATTRVAKMAPPKETVNPVVSKKAKSNNAANSFSEDSDGLVTKSRPTRSKRRMPRERTAEPVDEADLNMTGALPAAHDVPLPSPKNRTPATDALRRLRTTKSTRTSTRKSSSSVVIPAREEEDVAEGDSSGFGDLTFSSLGSESPAHGTRPPSAIKVGATPAHEASILALTNFKRRARQPSLLRMVQQTTDLEDNDQSGLDDTDDFDFDDFLPQAESTPLNVRIGPDHETRNDSGAQISSSGSRGVKRKLTPTVQVPRSSPPYDPPSGADVEGRPAKNAPRYEESDPEETETPAKAKRTTKSKAQQSISTAQLKCLLPRRRNRDLRDRDEFDLESSEMTPVDSDQDELQMPHPRRPKASAGKLTSPKAAKKSVRGRKATTAKASKTYSRRISSDKENEARNDADEPTEASIVEHSEKLAAIKKKFEEVDAFELEFETVDVTTSSSPFR</sequence>
<protein>
    <submittedName>
        <fullName evidence="2">Uncharacterized protein</fullName>
    </submittedName>
</protein>
<feature type="compositionally biased region" description="Basic and acidic residues" evidence="1">
    <location>
        <begin position="281"/>
        <end position="294"/>
    </location>
</feature>
<feature type="compositionally biased region" description="Basic and acidic residues" evidence="1">
    <location>
        <begin position="401"/>
        <end position="413"/>
    </location>
</feature>
<comment type="caution">
    <text evidence="2">The sequence shown here is derived from an EMBL/GenBank/DDBJ whole genome shotgun (WGS) entry which is preliminary data.</text>
</comment>
<evidence type="ECO:0000313" key="3">
    <source>
        <dbReference type="Proteomes" id="UP000813461"/>
    </source>
</evidence>
<accession>A0A8K0QVB7</accession>
<reference evidence="2" key="1">
    <citation type="journal article" date="2021" name="Nat. Commun.">
        <title>Genetic determinants of endophytism in the Arabidopsis root mycobiome.</title>
        <authorList>
            <person name="Mesny F."/>
            <person name="Miyauchi S."/>
            <person name="Thiergart T."/>
            <person name="Pickel B."/>
            <person name="Atanasova L."/>
            <person name="Karlsson M."/>
            <person name="Huettel B."/>
            <person name="Barry K.W."/>
            <person name="Haridas S."/>
            <person name="Chen C."/>
            <person name="Bauer D."/>
            <person name="Andreopoulos W."/>
            <person name="Pangilinan J."/>
            <person name="LaButti K."/>
            <person name="Riley R."/>
            <person name="Lipzen A."/>
            <person name="Clum A."/>
            <person name="Drula E."/>
            <person name="Henrissat B."/>
            <person name="Kohler A."/>
            <person name="Grigoriev I.V."/>
            <person name="Martin F.M."/>
            <person name="Hacquard S."/>
        </authorList>
    </citation>
    <scope>NUCLEOTIDE SEQUENCE</scope>
    <source>
        <strain evidence="2">MPI-SDFR-AT-0120</strain>
    </source>
</reference>
<gene>
    <name evidence="2" type="ORF">FB567DRAFT_564394</name>
</gene>
<dbReference type="OrthoDB" id="5423493at2759"/>
<feature type="compositionally biased region" description="Polar residues" evidence="1">
    <location>
        <begin position="391"/>
        <end position="400"/>
    </location>
</feature>
<dbReference type="AlphaFoldDB" id="A0A8K0QVB7"/>
<feature type="compositionally biased region" description="Low complexity" evidence="1">
    <location>
        <begin position="112"/>
        <end position="123"/>
    </location>
</feature>
<feature type="compositionally biased region" description="Polar residues" evidence="1">
    <location>
        <begin position="243"/>
        <end position="253"/>
    </location>
</feature>
<proteinExistence type="predicted"/>
<feature type="region of interest" description="Disordered" evidence="1">
    <location>
        <begin position="1"/>
        <end position="169"/>
    </location>
</feature>
<feature type="compositionally biased region" description="Polar residues" evidence="1">
    <location>
        <begin position="312"/>
        <end position="322"/>
    </location>
</feature>
<feature type="region of interest" description="Disordered" evidence="1">
    <location>
        <begin position="198"/>
        <end position="423"/>
    </location>
</feature>
<name>A0A8K0QVB7_9PLEO</name>
<feature type="compositionally biased region" description="Basic residues" evidence="1">
    <location>
        <begin position="55"/>
        <end position="64"/>
    </location>
</feature>
<keyword evidence="3" id="KW-1185">Reference proteome</keyword>
<organism evidence="2 3">
    <name type="scientific">Paraphoma chrysanthemicola</name>
    <dbReference type="NCBI Taxonomy" id="798071"/>
    <lineage>
        <taxon>Eukaryota</taxon>
        <taxon>Fungi</taxon>
        <taxon>Dikarya</taxon>
        <taxon>Ascomycota</taxon>
        <taxon>Pezizomycotina</taxon>
        <taxon>Dothideomycetes</taxon>
        <taxon>Pleosporomycetidae</taxon>
        <taxon>Pleosporales</taxon>
        <taxon>Pleosporineae</taxon>
        <taxon>Phaeosphaeriaceae</taxon>
        <taxon>Paraphoma</taxon>
    </lineage>
</organism>
<evidence type="ECO:0000313" key="2">
    <source>
        <dbReference type="EMBL" id="KAH7072542.1"/>
    </source>
</evidence>
<dbReference type="Proteomes" id="UP000813461">
    <property type="component" value="Unassembled WGS sequence"/>
</dbReference>
<evidence type="ECO:0000256" key="1">
    <source>
        <dbReference type="SAM" id="MobiDB-lite"/>
    </source>
</evidence>
<dbReference type="EMBL" id="JAGMVJ010000023">
    <property type="protein sequence ID" value="KAH7072542.1"/>
    <property type="molecule type" value="Genomic_DNA"/>
</dbReference>
<feature type="compositionally biased region" description="Acidic residues" evidence="1">
    <location>
        <begin position="201"/>
        <end position="220"/>
    </location>
</feature>